<dbReference type="OrthoDB" id="3190532at2"/>
<evidence type="ECO:0000313" key="3">
    <source>
        <dbReference type="Proteomes" id="UP000176244"/>
    </source>
</evidence>
<dbReference type="STRING" id="52694.ACWI_12780"/>
<dbReference type="AlphaFoldDB" id="A0A1F2PKA3"/>
<feature type="transmembrane region" description="Helical" evidence="1">
    <location>
        <begin position="166"/>
        <end position="185"/>
    </location>
</feature>
<dbReference type="CDD" id="cd21809">
    <property type="entry name" value="ABC-2_lan_permease-like"/>
    <property type="match status" value="1"/>
</dbReference>
<accession>A0A1F2PKA3</accession>
<keyword evidence="1" id="KW-1133">Transmembrane helix</keyword>
<feature type="transmembrane region" description="Helical" evidence="1">
    <location>
        <begin position="226"/>
        <end position="246"/>
    </location>
</feature>
<gene>
    <name evidence="2" type="ORF">ACWI_12780</name>
</gene>
<sequence>MSAAIWMEVLKAKGRKIWLVVAIMMAVQLLWAGWAISNKDANDLAQGWLFFLYQFPMLNCIIMPVIAAVVASRLSDVEHKGQTFKLLETIIPTKRIFAAKFIWGSIYMLGAALGQLAIMIGMGVVLHFGGPVPWGALVGYLLFTLMVSLTIYVFQQGISMLVANQMVPMTLGLIGGFIGLFSMFFPQGFQKLVLWSYYGVLMQVGMNWDPITRATDFYWKAIDWPGLGLILVFFGLIYGVGQILFVRREV</sequence>
<feature type="transmembrane region" description="Helical" evidence="1">
    <location>
        <begin position="101"/>
        <end position="128"/>
    </location>
</feature>
<dbReference type="Pfam" id="PF12730">
    <property type="entry name" value="ABC2_membrane_4"/>
    <property type="match status" value="1"/>
</dbReference>
<feature type="transmembrane region" description="Helical" evidence="1">
    <location>
        <begin position="48"/>
        <end position="71"/>
    </location>
</feature>
<proteinExistence type="predicted"/>
<evidence type="ECO:0000313" key="2">
    <source>
        <dbReference type="EMBL" id="OFV71161.1"/>
    </source>
</evidence>
<evidence type="ECO:0000256" key="1">
    <source>
        <dbReference type="SAM" id="Phobius"/>
    </source>
</evidence>
<keyword evidence="1" id="KW-0472">Membrane</keyword>
<name>A0A1F2PKA3_9FIRM</name>
<dbReference type="Proteomes" id="UP000176244">
    <property type="component" value="Unassembled WGS sequence"/>
</dbReference>
<feature type="transmembrane region" description="Helical" evidence="1">
    <location>
        <begin position="134"/>
        <end position="154"/>
    </location>
</feature>
<keyword evidence="1" id="KW-0812">Transmembrane</keyword>
<protein>
    <submittedName>
        <fullName evidence="2">ABC-2 family transporter protein</fullName>
    </submittedName>
</protein>
<feature type="transmembrane region" description="Helical" evidence="1">
    <location>
        <begin position="17"/>
        <end position="36"/>
    </location>
</feature>
<dbReference type="RefSeq" id="WP_070370612.1">
    <property type="nucleotide sequence ID" value="NZ_LKEU01000026.1"/>
</dbReference>
<comment type="caution">
    <text evidence="2">The sequence shown here is derived from an EMBL/GenBank/DDBJ whole genome shotgun (WGS) entry which is preliminary data.</text>
</comment>
<reference evidence="2 3" key="1">
    <citation type="submission" date="2015-09" db="EMBL/GenBank/DDBJ databases">
        <title>Genome sequence of Acetobacterium wieringae DSM 1911.</title>
        <authorList>
            <person name="Poehlein A."/>
            <person name="Bengelsdorf F.R."/>
            <person name="Schiel-Bengelsdorf B."/>
            <person name="Duerre P."/>
            <person name="Daniel R."/>
        </authorList>
    </citation>
    <scope>NUCLEOTIDE SEQUENCE [LARGE SCALE GENOMIC DNA]</scope>
    <source>
        <strain evidence="2 3">DSM 1911</strain>
    </source>
</reference>
<dbReference type="EMBL" id="LKEU01000026">
    <property type="protein sequence ID" value="OFV71161.1"/>
    <property type="molecule type" value="Genomic_DNA"/>
</dbReference>
<organism evidence="2 3">
    <name type="scientific">Acetobacterium wieringae</name>
    <dbReference type="NCBI Taxonomy" id="52694"/>
    <lineage>
        <taxon>Bacteria</taxon>
        <taxon>Bacillati</taxon>
        <taxon>Bacillota</taxon>
        <taxon>Clostridia</taxon>
        <taxon>Eubacteriales</taxon>
        <taxon>Eubacteriaceae</taxon>
        <taxon>Acetobacterium</taxon>
    </lineage>
</organism>